<dbReference type="PANTHER" id="PTHR43593">
    <property type="match status" value="1"/>
</dbReference>
<dbReference type="SUPFAM" id="SSF51735">
    <property type="entry name" value="NAD(P)-binding Rossmann-fold domains"/>
    <property type="match status" value="1"/>
</dbReference>
<dbReference type="InterPro" id="IPR055170">
    <property type="entry name" value="GFO_IDH_MocA-like_dom"/>
</dbReference>
<protein>
    <recommendedName>
        <fullName evidence="3">Inositol 2-dehydrogenase</fullName>
        <ecNumber evidence="3">1.1.1.18</ecNumber>
    </recommendedName>
    <alternativeName>
        <fullName evidence="3">Myo-inositol 2-dehydrogenase</fullName>
        <shortName evidence="3">MI 2-dehydrogenase</shortName>
    </alternativeName>
</protein>
<name>A0ABX1S5U9_9PSEU</name>
<dbReference type="Pfam" id="PF22725">
    <property type="entry name" value="GFO_IDH_MocA_C3"/>
    <property type="match status" value="1"/>
</dbReference>
<accession>A0ABX1S5U9</accession>
<evidence type="ECO:0000259" key="5">
    <source>
        <dbReference type="Pfam" id="PF22725"/>
    </source>
</evidence>
<dbReference type="Gene3D" id="3.40.50.720">
    <property type="entry name" value="NAD(P)-binding Rossmann-like Domain"/>
    <property type="match status" value="1"/>
</dbReference>
<evidence type="ECO:0000256" key="3">
    <source>
        <dbReference type="HAMAP-Rule" id="MF_01671"/>
    </source>
</evidence>
<dbReference type="InterPro" id="IPR023794">
    <property type="entry name" value="MI/DCI_dehydrogenase"/>
</dbReference>
<evidence type="ECO:0000256" key="2">
    <source>
        <dbReference type="ARBA" id="ARBA00023027"/>
    </source>
</evidence>
<comment type="similarity">
    <text evidence="3">Belongs to the Gfo/Idh/MocA family.</text>
</comment>
<dbReference type="PANTHER" id="PTHR43593:SF1">
    <property type="entry name" value="INOSITOL 2-DEHYDROGENASE"/>
    <property type="match status" value="1"/>
</dbReference>
<evidence type="ECO:0000259" key="4">
    <source>
        <dbReference type="Pfam" id="PF01408"/>
    </source>
</evidence>
<comment type="catalytic activity">
    <reaction evidence="3">
        <text>myo-inositol + NAD(+) = scyllo-inosose + NADH + H(+)</text>
        <dbReference type="Rhea" id="RHEA:16949"/>
        <dbReference type="ChEBI" id="CHEBI:15378"/>
        <dbReference type="ChEBI" id="CHEBI:17268"/>
        <dbReference type="ChEBI" id="CHEBI:17811"/>
        <dbReference type="ChEBI" id="CHEBI:57540"/>
        <dbReference type="ChEBI" id="CHEBI:57945"/>
        <dbReference type="EC" id="1.1.1.18"/>
    </reaction>
</comment>
<reference evidence="6 7" key="1">
    <citation type="submission" date="2020-04" db="EMBL/GenBank/DDBJ databases">
        <authorList>
            <person name="Klaysubun C."/>
            <person name="Duangmal K."/>
            <person name="Lipun K."/>
        </authorList>
    </citation>
    <scope>NUCLEOTIDE SEQUENCE [LARGE SCALE GENOMIC DNA]</scope>
    <source>
        <strain evidence="6 7">K10HN5</strain>
    </source>
</reference>
<dbReference type="SUPFAM" id="SSF55347">
    <property type="entry name" value="Glyceraldehyde-3-phosphate dehydrogenase-like, C-terminal domain"/>
    <property type="match status" value="1"/>
</dbReference>
<proteinExistence type="inferred from homology"/>
<comment type="function">
    <text evidence="3">Involved in the oxidation of myo-inositol (MI) to 2-keto-myo-inositol (2KMI or 2-inosose).</text>
</comment>
<sequence length="337" mass="35976">MTLNVGVIGVGMIGQDHIRRLTDVLSGARVAAVTDVDLDRARTVADDLPGATLHPSGQDLIAAPGVDAVLVTSWGPTHEEYVLACIAAGKQVFCEKPLATTREACQRIVDAEVAAGRRLVMVGFMRRYDARYRAMKEAVTSGDIGAPLLMHASHRNPSVPSFFTSDMIINDSAVHDIDVARWMFDDEIAAVTVLKPRVSSKAAAGFDDPLVVLLEMTSGVLVDVEASVNAAYGYDIRGEVVCEDGTVELSESAGAIVKRAGHFSGRVPADWRERFARAFDTEFQAWIDAVTAGTTTGPSAWDGYAATVVCDAGLAALSSGQRIPVVLGERPDLYKEI</sequence>
<dbReference type="InterPro" id="IPR000683">
    <property type="entry name" value="Gfo/Idh/MocA-like_OxRdtase_N"/>
</dbReference>
<dbReference type="Pfam" id="PF01408">
    <property type="entry name" value="GFO_IDH_MocA"/>
    <property type="match status" value="1"/>
</dbReference>
<dbReference type="RefSeq" id="WP_169380343.1">
    <property type="nucleotide sequence ID" value="NZ_JAAXLA010000008.1"/>
</dbReference>
<dbReference type="HAMAP" id="MF_01671">
    <property type="entry name" value="IolG"/>
    <property type="match status" value="1"/>
</dbReference>
<feature type="domain" description="Gfo/Idh/MocA-like oxidoreductase N-terminal" evidence="4">
    <location>
        <begin position="3"/>
        <end position="124"/>
    </location>
</feature>
<evidence type="ECO:0000313" key="7">
    <source>
        <dbReference type="Proteomes" id="UP000820669"/>
    </source>
</evidence>
<organism evidence="6 7">
    <name type="scientific">Pseudonocardia acidicola</name>
    <dbReference type="NCBI Taxonomy" id="2724939"/>
    <lineage>
        <taxon>Bacteria</taxon>
        <taxon>Bacillati</taxon>
        <taxon>Actinomycetota</taxon>
        <taxon>Actinomycetes</taxon>
        <taxon>Pseudonocardiales</taxon>
        <taxon>Pseudonocardiaceae</taxon>
        <taxon>Pseudonocardia</taxon>
    </lineage>
</organism>
<evidence type="ECO:0000256" key="1">
    <source>
        <dbReference type="ARBA" id="ARBA00023002"/>
    </source>
</evidence>
<keyword evidence="1 3" id="KW-0560">Oxidoreductase</keyword>
<dbReference type="EMBL" id="JAAXLA010000008">
    <property type="protein sequence ID" value="NMH96954.1"/>
    <property type="molecule type" value="Genomic_DNA"/>
</dbReference>
<comment type="caution">
    <text evidence="6">The sequence shown here is derived from an EMBL/GenBank/DDBJ whole genome shotgun (WGS) entry which is preliminary data.</text>
</comment>
<evidence type="ECO:0000313" key="6">
    <source>
        <dbReference type="EMBL" id="NMH96954.1"/>
    </source>
</evidence>
<feature type="domain" description="GFO/IDH/MocA-like oxidoreductase" evidence="5">
    <location>
        <begin position="132"/>
        <end position="248"/>
    </location>
</feature>
<comment type="subunit">
    <text evidence="3">Homotetramer.</text>
</comment>
<dbReference type="Proteomes" id="UP000820669">
    <property type="component" value="Unassembled WGS sequence"/>
</dbReference>
<keyword evidence="7" id="KW-1185">Reference proteome</keyword>
<dbReference type="InterPro" id="IPR036291">
    <property type="entry name" value="NAD(P)-bd_dom_sf"/>
</dbReference>
<keyword evidence="2 3" id="KW-0520">NAD</keyword>
<gene>
    <name evidence="3" type="primary">iolG</name>
    <name evidence="6" type="ORF">HF526_06425</name>
</gene>
<dbReference type="EC" id="1.1.1.18" evidence="3"/>
<dbReference type="InterPro" id="IPR050424">
    <property type="entry name" value="Gfo-Idh-MocA_inositol_DH"/>
</dbReference>
<dbReference type="Gene3D" id="3.30.360.10">
    <property type="entry name" value="Dihydrodipicolinate Reductase, domain 2"/>
    <property type="match status" value="1"/>
</dbReference>